<keyword evidence="5 6" id="KW-0012">Acyltransferase</keyword>
<dbReference type="AlphaFoldDB" id="A0A9W2ZTD3"/>
<dbReference type="GeneID" id="106073200"/>
<dbReference type="InterPro" id="IPR045520">
    <property type="entry name" value="GPAT/DHAPAT_C"/>
</dbReference>
<evidence type="ECO:0000256" key="4">
    <source>
        <dbReference type="ARBA" id="ARBA00023136"/>
    </source>
</evidence>
<evidence type="ECO:0000313" key="8">
    <source>
        <dbReference type="Proteomes" id="UP001165740"/>
    </source>
</evidence>
<dbReference type="RefSeq" id="XP_055878317.1">
    <property type="nucleotide sequence ID" value="XM_056022342.1"/>
</dbReference>
<name>A0A9W2ZTD3_BIOGL</name>
<dbReference type="Proteomes" id="UP001165740">
    <property type="component" value="Chromosome 3"/>
</dbReference>
<dbReference type="GO" id="GO:0012505">
    <property type="term" value="C:endomembrane system"/>
    <property type="evidence" value="ECO:0007669"/>
    <property type="project" value="UniProtKB-SubCell"/>
</dbReference>
<dbReference type="PANTHER" id="PTHR12563">
    <property type="entry name" value="GLYCEROL-3-PHOSPHATE ACYLTRANSFERASE"/>
    <property type="match status" value="1"/>
</dbReference>
<dbReference type="SMART" id="SM00563">
    <property type="entry name" value="PlsC"/>
    <property type="match status" value="1"/>
</dbReference>
<dbReference type="OMA" id="RFNLEWY"/>
<dbReference type="GO" id="GO:0004366">
    <property type="term" value="F:glycerol-3-phosphate O-acyltransferase activity"/>
    <property type="evidence" value="ECO:0007669"/>
    <property type="project" value="TreeGrafter"/>
</dbReference>
<evidence type="ECO:0000259" key="7">
    <source>
        <dbReference type="SMART" id="SM00563"/>
    </source>
</evidence>
<keyword evidence="8" id="KW-1185">Reference proteome</keyword>
<evidence type="ECO:0000256" key="2">
    <source>
        <dbReference type="ARBA" id="ARBA00007937"/>
    </source>
</evidence>
<evidence type="ECO:0000256" key="5">
    <source>
        <dbReference type="ARBA" id="ARBA00023315"/>
    </source>
</evidence>
<sequence>MRLQKLIKILTSVKKIQFKYKHTLADDPKLVSARQKDMFEDILEERRLNGEFRYCLRARDEPAFKLNKRRTPSQIKEHVMNSDRVQYAIEQACIETKLPRSEVMAEASAILDEMAHNQNMGAIRSFAFVLVKIFKALYQRIYVNVDGIQKVRGMVKEYPILLMPSHRSYMDFLLMSYVFYHYDLPLPVIAAAMDFLGMKFVGWLLRNSGAFYIRRSFGDDHLYWAVFTEYVQTHICNGDSPIEFYVEGTRSRTSKSYTPKFGMLSAALEPYFKSHIPDVMVVPVSISYDRILEESLYAYELLGVPKPKESTSGLFKARKILEDDFGNVHIYFGEPISIRKYSEGLVDRSLHNLAPRYIASLTNQEQDLIKKLGHHMVLTHQKHMVVSPWNMMAAVLMQCQEGISVRQLAKEVEWVKRQASNMGAYIDWPASETAESVLRANIKLHSNIVRVNTDDVVELVSVAPPAHTKATDAMMITAGQHLMLSLYRNHILHVFVRPAMIAISVNSCTSERLSIDDLFTKYCFLEQLLSKDFVFVPGSSRIDFDLSLRTLTHTSGIVMELDEVVIGQSVNKLTTFYSQMFEPFLLGYWILCQYLLSNHPNVAGKPLAKTQKTVVKETQMLTARLLQEGVIKQHYEILSLDMMNNGLQALFHMGAVIKERRDGVVYMYPNTRQLSNVTENLAKFIDVPRLPAVSINIHSKTVTVNAKL</sequence>
<dbReference type="SUPFAM" id="SSF69593">
    <property type="entry name" value="Glycerol-3-phosphate (1)-acyltransferase"/>
    <property type="match status" value="1"/>
</dbReference>
<dbReference type="GO" id="GO:0006631">
    <property type="term" value="P:fatty acid metabolic process"/>
    <property type="evidence" value="ECO:0007669"/>
    <property type="project" value="TreeGrafter"/>
</dbReference>
<dbReference type="GO" id="GO:0008654">
    <property type="term" value="P:phospholipid biosynthetic process"/>
    <property type="evidence" value="ECO:0007669"/>
    <property type="project" value="TreeGrafter"/>
</dbReference>
<proteinExistence type="inferred from homology"/>
<dbReference type="GO" id="GO:0008611">
    <property type="term" value="P:ether lipid biosynthetic process"/>
    <property type="evidence" value="ECO:0007669"/>
    <property type="project" value="TreeGrafter"/>
</dbReference>
<dbReference type="Pfam" id="PF19277">
    <property type="entry name" value="GPAT_C"/>
    <property type="match status" value="1"/>
</dbReference>
<dbReference type="PANTHER" id="PTHR12563:SF17">
    <property type="entry name" value="DIHYDROXYACETONE PHOSPHATE ACYLTRANSFERASE"/>
    <property type="match status" value="1"/>
</dbReference>
<dbReference type="CDD" id="cd07993">
    <property type="entry name" value="LPLAT_DHAPAT-like"/>
    <property type="match status" value="1"/>
</dbReference>
<evidence type="ECO:0000256" key="6">
    <source>
        <dbReference type="PIRNR" id="PIRNR000437"/>
    </source>
</evidence>
<dbReference type="GO" id="GO:0016287">
    <property type="term" value="F:glycerone-phosphate O-acyltransferase activity"/>
    <property type="evidence" value="ECO:0007669"/>
    <property type="project" value="TreeGrafter"/>
</dbReference>
<keyword evidence="4" id="KW-0472">Membrane</keyword>
<dbReference type="InterPro" id="IPR022284">
    <property type="entry name" value="GPAT/DHAPAT"/>
</dbReference>
<comment type="similarity">
    <text evidence="2 6">Belongs to the GPAT/DAPAT family.</text>
</comment>
<dbReference type="Pfam" id="PF01553">
    <property type="entry name" value="Acyltransferase"/>
    <property type="match status" value="1"/>
</dbReference>
<dbReference type="PIRSF" id="PIRSF000437">
    <property type="entry name" value="GPAT_DHAPAT"/>
    <property type="match status" value="1"/>
</dbReference>
<keyword evidence="3 6" id="KW-0808">Transferase</keyword>
<dbReference type="GO" id="GO:0005778">
    <property type="term" value="C:peroxisomal membrane"/>
    <property type="evidence" value="ECO:0007669"/>
    <property type="project" value="TreeGrafter"/>
</dbReference>
<organism evidence="8 9">
    <name type="scientific">Biomphalaria glabrata</name>
    <name type="common">Bloodfluke planorb</name>
    <name type="synonym">Freshwater snail</name>
    <dbReference type="NCBI Taxonomy" id="6526"/>
    <lineage>
        <taxon>Eukaryota</taxon>
        <taxon>Metazoa</taxon>
        <taxon>Spiralia</taxon>
        <taxon>Lophotrochozoa</taxon>
        <taxon>Mollusca</taxon>
        <taxon>Gastropoda</taxon>
        <taxon>Heterobranchia</taxon>
        <taxon>Euthyneura</taxon>
        <taxon>Panpulmonata</taxon>
        <taxon>Hygrophila</taxon>
        <taxon>Lymnaeoidea</taxon>
        <taxon>Planorbidae</taxon>
        <taxon>Biomphalaria</taxon>
    </lineage>
</organism>
<dbReference type="GO" id="GO:0019432">
    <property type="term" value="P:triglyceride biosynthetic process"/>
    <property type="evidence" value="ECO:0007669"/>
    <property type="project" value="TreeGrafter"/>
</dbReference>
<comment type="subcellular location">
    <subcellularLocation>
        <location evidence="1">Endomembrane system</location>
        <topology evidence="1">Peripheral membrane protein</topology>
    </subcellularLocation>
</comment>
<dbReference type="InterPro" id="IPR041728">
    <property type="entry name" value="GPAT/DHAPAT_LPLAT"/>
</dbReference>
<evidence type="ECO:0000256" key="3">
    <source>
        <dbReference type="ARBA" id="ARBA00022679"/>
    </source>
</evidence>
<feature type="domain" description="Phospholipid/glycerol acyltransferase" evidence="7">
    <location>
        <begin position="160"/>
        <end position="289"/>
    </location>
</feature>
<dbReference type="OrthoDB" id="10255570at2759"/>
<accession>A0A9W2ZTD3</accession>
<evidence type="ECO:0000313" key="9">
    <source>
        <dbReference type="RefSeq" id="XP_055878317.1"/>
    </source>
</evidence>
<dbReference type="GO" id="GO:0031966">
    <property type="term" value="C:mitochondrial membrane"/>
    <property type="evidence" value="ECO:0007669"/>
    <property type="project" value="TreeGrafter"/>
</dbReference>
<dbReference type="InterPro" id="IPR002123">
    <property type="entry name" value="Plipid/glycerol_acylTrfase"/>
</dbReference>
<evidence type="ECO:0000256" key="1">
    <source>
        <dbReference type="ARBA" id="ARBA00004184"/>
    </source>
</evidence>
<protein>
    <submittedName>
        <fullName evidence="9">Dihydroxyacetone phosphate acyltransferase-like isoform X1</fullName>
    </submittedName>
</protein>
<reference evidence="9" key="1">
    <citation type="submission" date="2025-08" db="UniProtKB">
        <authorList>
            <consortium name="RefSeq"/>
        </authorList>
    </citation>
    <scope>IDENTIFICATION</scope>
</reference>
<gene>
    <name evidence="9" type="primary">LOC106073200</name>
</gene>